<sequence length="261" mass="28930">MRKALLFLLITAFSGWIYSQNEVLRVEPANVVKEVLVDDLDEDYQDITTVTVTNTSRRTIQLVQSQRIAKKPDAWSYGTFSRRARTSPYVLSEAERENGRPVRLAPGESANFVVVLQPDGISGMGTVEVLFSDLTVPGKTLSKGTFSTKIMRRPQVDASDPPATGSQTAAPSESRPVATTVRLFPNPARERFFVETPPGTKLGRVEVSNALGNRLRKYDQPAGKAGYEIKDLPDGLYLITIYDESGNKLKTLRLLHRRFGA</sequence>
<name>A0A1H9BLU5_9BACT</name>
<dbReference type="Pfam" id="PF18962">
    <property type="entry name" value="Por_Secre_tail"/>
    <property type="match status" value="1"/>
</dbReference>
<dbReference type="STRING" id="478744.SAMN05444359_103182"/>
<evidence type="ECO:0000313" key="4">
    <source>
        <dbReference type="Proteomes" id="UP000199021"/>
    </source>
</evidence>
<dbReference type="InterPro" id="IPR026444">
    <property type="entry name" value="Secre_tail"/>
</dbReference>
<evidence type="ECO:0000259" key="2">
    <source>
        <dbReference type="Pfam" id="PF18962"/>
    </source>
</evidence>
<keyword evidence="4" id="KW-1185">Reference proteome</keyword>
<dbReference type="RefSeq" id="WP_090165673.1">
    <property type="nucleotide sequence ID" value="NZ_FOFB01000003.1"/>
</dbReference>
<dbReference type="EMBL" id="FOFB01000003">
    <property type="protein sequence ID" value="SEP89859.1"/>
    <property type="molecule type" value="Genomic_DNA"/>
</dbReference>
<feature type="region of interest" description="Disordered" evidence="1">
    <location>
        <begin position="151"/>
        <end position="177"/>
    </location>
</feature>
<dbReference type="Proteomes" id="UP000199021">
    <property type="component" value="Unassembled WGS sequence"/>
</dbReference>
<dbReference type="AlphaFoldDB" id="A0A1H9BLU5"/>
<dbReference type="InParanoid" id="A0A1H9BLU5"/>
<evidence type="ECO:0000256" key="1">
    <source>
        <dbReference type="SAM" id="MobiDB-lite"/>
    </source>
</evidence>
<evidence type="ECO:0000313" key="3">
    <source>
        <dbReference type="EMBL" id="SEP89859.1"/>
    </source>
</evidence>
<organism evidence="3 4">
    <name type="scientific">Neolewinella agarilytica</name>
    <dbReference type="NCBI Taxonomy" id="478744"/>
    <lineage>
        <taxon>Bacteria</taxon>
        <taxon>Pseudomonadati</taxon>
        <taxon>Bacteroidota</taxon>
        <taxon>Saprospiria</taxon>
        <taxon>Saprospirales</taxon>
        <taxon>Lewinellaceae</taxon>
        <taxon>Neolewinella</taxon>
    </lineage>
</organism>
<reference evidence="4" key="1">
    <citation type="submission" date="2016-10" db="EMBL/GenBank/DDBJ databases">
        <authorList>
            <person name="Varghese N."/>
            <person name="Submissions S."/>
        </authorList>
    </citation>
    <scope>NUCLEOTIDE SEQUENCE [LARGE SCALE GENOMIC DNA]</scope>
    <source>
        <strain evidence="4">DSM 24740</strain>
    </source>
</reference>
<gene>
    <name evidence="3" type="ORF">SAMN05444359_103182</name>
</gene>
<proteinExistence type="predicted"/>
<dbReference type="OrthoDB" id="1447653at2"/>
<dbReference type="NCBIfam" id="TIGR04183">
    <property type="entry name" value="Por_Secre_tail"/>
    <property type="match status" value="1"/>
</dbReference>
<accession>A0A1H9BLU5</accession>
<feature type="domain" description="Secretion system C-terminal sorting" evidence="2">
    <location>
        <begin position="183"/>
        <end position="250"/>
    </location>
</feature>
<protein>
    <submittedName>
        <fullName evidence="3">Por secretion system C-terminal sorting domain-containing protein</fullName>
    </submittedName>
</protein>